<dbReference type="GO" id="GO:0016491">
    <property type="term" value="F:oxidoreductase activity"/>
    <property type="evidence" value="ECO:0007669"/>
    <property type="project" value="UniProtKB-KW"/>
</dbReference>
<dbReference type="Gene3D" id="3.30.9.10">
    <property type="entry name" value="D-Amino Acid Oxidase, subunit A, domain 2"/>
    <property type="match status" value="1"/>
</dbReference>
<name>A0A812V6R4_9DINO</name>
<evidence type="ECO:0000313" key="5">
    <source>
        <dbReference type="EMBL" id="CAE7604798.1"/>
    </source>
</evidence>
<accession>A0A812V6R4</accession>
<dbReference type="PANTHER" id="PTHR13847">
    <property type="entry name" value="SARCOSINE DEHYDROGENASE-RELATED"/>
    <property type="match status" value="1"/>
</dbReference>
<keyword evidence="6" id="KW-1185">Reference proteome</keyword>
<dbReference type="EMBL" id="CAJNDS010002806">
    <property type="protein sequence ID" value="CAE7604798.1"/>
    <property type="molecule type" value="Genomic_DNA"/>
</dbReference>
<dbReference type="OrthoDB" id="424974at2759"/>
<comment type="caution">
    <text evidence="5">The sequence shown here is derived from an EMBL/GenBank/DDBJ whole genome shotgun (WGS) entry which is preliminary data.</text>
</comment>
<evidence type="ECO:0000256" key="3">
    <source>
        <dbReference type="ARBA" id="ARBA00046185"/>
    </source>
</evidence>
<reference evidence="5" key="1">
    <citation type="submission" date="2021-02" db="EMBL/GenBank/DDBJ databases">
        <authorList>
            <person name="Dougan E. K."/>
            <person name="Rhodes N."/>
            <person name="Thang M."/>
            <person name="Chan C."/>
        </authorList>
    </citation>
    <scope>NUCLEOTIDE SEQUENCE</scope>
</reference>
<evidence type="ECO:0000259" key="4">
    <source>
        <dbReference type="Pfam" id="PF01266"/>
    </source>
</evidence>
<dbReference type="Pfam" id="PF01266">
    <property type="entry name" value="DAO"/>
    <property type="match status" value="1"/>
</dbReference>
<keyword evidence="1" id="KW-0560">Oxidoreductase</keyword>
<feature type="domain" description="FAD dependent oxidoreductase" evidence="4">
    <location>
        <begin position="22"/>
        <end position="419"/>
    </location>
</feature>
<gene>
    <name evidence="5" type="primary">Foxred1</name>
    <name evidence="5" type="ORF">SNAT2548_LOCUS34398</name>
</gene>
<evidence type="ECO:0000256" key="2">
    <source>
        <dbReference type="ARBA" id="ARBA00039785"/>
    </source>
</evidence>
<evidence type="ECO:0000313" key="6">
    <source>
        <dbReference type="Proteomes" id="UP000604046"/>
    </source>
</evidence>
<proteinExistence type="predicted"/>
<dbReference type="AlphaFoldDB" id="A0A812V6R4"/>
<dbReference type="InterPro" id="IPR036188">
    <property type="entry name" value="FAD/NAD-bd_sf"/>
</dbReference>
<dbReference type="Proteomes" id="UP000604046">
    <property type="component" value="Unassembled WGS sequence"/>
</dbReference>
<dbReference type="Gene3D" id="3.50.50.60">
    <property type="entry name" value="FAD/NAD(P)-binding domain"/>
    <property type="match status" value="1"/>
</dbReference>
<protein>
    <recommendedName>
        <fullName evidence="2">FAD-dependent oxidoreductase domain-containing protein 1</fullName>
    </recommendedName>
</protein>
<organism evidence="5 6">
    <name type="scientific">Symbiodinium natans</name>
    <dbReference type="NCBI Taxonomy" id="878477"/>
    <lineage>
        <taxon>Eukaryota</taxon>
        <taxon>Sar</taxon>
        <taxon>Alveolata</taxon>
        <taxon>Dinophyceae</taxon>
        <taxon>Suessiales</taxon>
        <taxon>Symbiodiniaceae</taxon>
        <taxon>Symbiodinium</taxon>
    </lineage>
</organism>
<dbReference type="GO" id="GO:0005737">
    <property type="term" value="C:cytoplasm"/>
    <property type="evidence" value="ECO:0007669"/>
    <property type="project" value="TreeGrafter"/>
</dbReference>
<sequence>MASWTHVESCGHSFFKISVLKDAIIIGAGVIGNSIATELSRSGWRTLNVDKLSGAGQGSTGYSSGICRTMYSVLDSVKFAWEGYTYFENWEDHIGVKDPRGLARLRRCGALVLRSEASEQFLDRVIASHDAVGLPYELWEASDVEEKLRFDLQSYSPQVRIDDDTFGEPRGKSISGGVFFPMAGYVSDPMLAARNLQTAAEATGRAEFLFGETVTAIHKKGGRVAGISCASGLELESPVVVNVAGPHSAQVTQLAFADPMENDMAISTRPMRQEVAYVNPPPGVSWDEDGPGLICTDLDVGVYFRPEVGGKILVGSVEPQCDEAYHVYPEDPEAVYPGRELSTLTDQWTNQVYRLALRMPSLHLPDSQSAQGCSACYDVTEDWVPIYDKSSLPGFYMAIGTSGNQFKNAGVAGRLMRELIEATEGGRDIDKSPLDFQLTRLVVLNAKPAKSPKQGVLVDL</sequence>
<dbReference type="SUPFAM" id="SSF51905">
    <property type="entry name" value="FAD/NAD(P)-binding domain"/>
    <property type="match status" value="1"/>
</dbReference>
<comment type="function">
    <text evidence="3">Required for the assembly of the mitochondrial membrane respiratory chain NADH dehydrogenase (Complex I). Involved in mid-late stages of complex I assembly.</text>
</comment>
<dbReference type="PANTHER" id="PTHR13847:SF287">
    <property type="entry name" value="FAD-DEPENDENT OXIDOREDUCTASE DOMAIN-CONTAINING PROTEIN 1"/>
    <property type="match status" value="1"/>
</dbReference>
<dbReference type="InterPro" id="IPR006076">
    <property type="entry name" value="FAD-dep_OxRdtase"/>
</dbReference>
<evidence type="ECO:0000256" key="1">
    <source>
        <dbReference type="ARBA" id="ARBA00023002"/>
    </source>
</evidence>